<accession>A0A8S2DF27</accession>
<sequence length="750" mass="85823">MATSNKNKLNDDVKKMNTTKEDYFNGVQFPSSKVQKNTQNQLGDMTREILHSNISKSAPGRFVSKQNHNANDLPFDYSDDAELARRLSKNVHIEPSLSSIATYSSLSDQIPDRQEVATQIITTTPTKLSNTNQPHIQASQRRSVVSADQLRLVMQPLESYNLIDDNISLNSERNNILMNANTFMPISSALAYYPYNCPTSKHTEQLIKIKSKGKMSKSYYNQFKEIQTKSAGVLPQQRSKTFAIPKRDTQSLPSYPIPKIKQSSADVKSKQQQKTTRPTTSVMRNKPINNTNEKIQSSSTSTTTKNGSTTTRRQMKVVAHELKKDNLNNNTNSHRTILKHNTVNNNDQRRPVRFADQQDEYSRRLLPNDDYFPQNHLTYFDTRPVSDNNNNNNYNNNDSTPKYIIHTQNSTPYVLTLPPVVPQTQPNPVFLLQPPAIAPPVAPPYTYYPYFNGLYPPPYNPFHVEPHQPDNSVERKTSSSSHNIKKNIMIVRRRSHHTKNDSSAAGKDKKGRGLRLRLKSEAQLDDDSSSSSSSSSDGQKEEKQSKKSSPARSKNHRPIYQTDSDSDNENTRNSRRTVIVKEPSAKRKEVRLVRKNGQLIREPDTYYGDSDHSARSTKIIYVDNQNRTFSHRPRSKYVYMNDNNPRQSDIVYVNEPSRVQYVPAPTRSRRHRTSSKTLHGDDIVYVDDNSQPIEYVEYIDEQPAEYVEYVYENDPVISKSAKSNIVYVDEPHSSRYYKKQQPSATTIVYQ</sequence>
<comment type="caution">
    <text evidence="2">The sequence shown here is derived from an EMBL/GenBank/DDBJ whole genome shotgun (WGS) entry which is preliminary data.</text>
</comment>
<name>A0A8S2DF27_9BILA</name>
<dbReference type="AlphaFoldDB" id="A0A8S2DF27"/>
<dbReference type="EMBL" id="CAJNOK010004638">
    <property type="protein sequence ID" value="CAF0944304.1"/>
    <property type="molecule type" value="Genomic_DNA"/>
</dbReference>
<feature type="compositionally biased region" description="Basic and acidic residues" evidence="1">
    <location>
        <begin position="464"/>
        <end position="477"/>
    </location>
</feature>
<feature type="compositionally biased region" description="Polar residues" evidence="1">
    <location>
        <begin position="261"/>
        <end position="296"/>
    </location>
</feature>
<evidence type="ECO:0000313" key="3">
    <source>
        <dbReference type="EMBL" id="CAF3719008.1"/>
    </source>
</evidence>
<evidence type="ECO:0000313" key="2">
    <source>
        <dbReference type="EMBL" id="CAF0944304.1"/>
    </source>
</evidence>
<dbReference type="Proteomes" id="UP000677228">
    <property type="component" value="Unassembled WGS sequence"/>
</dbReference>
<feature type="compositionally biased region" description="Low complexity" evidence="1">
    <location>
        <begin position="297"/>
        <end position="311"/>
    </location>
</feature>
<reference evidence="2" key="1">
    <citation type="submission" date="2021-02" db="EMBL/GenBank/DDBJ databases">
        <authorList>
            <person name="Nowell W R."/>
        </authorList>
    </citation>
    <scope>NUCLEOTIDE SEQUENCE</scope>
</reference>
<evidence type="ECO:0000256" key="1">
    <source>
        <dbReference type="SAM" id="MobiDB-lite"/>
    </source>
</evidence>
<gene>
    <name evidence="2" type="ORF">OVA965_LOCUS11806</name>
    <name evidence="3" type="ORF">TMI583_LOCUS11807</name>
</gene>
<feature type="region of interest" description="Disordered" evidence="1">
    <location>
        <begin position="462"/>
        <end position="583"/>
    </location>
</feature>
<feature type="region of interest" description="Disordered" evidence="1">
    <location>
        <begin position="242"/>
        <end position="313"/>
    </location>
</feature>
<protein>
    <submittedName>
        <fullName evidence="2">Uncharacterized protein</fullName>
    </submittedName>
</protein>
<dbReference type="Proteomes" id="UP000682733">
    <property type="component" value="Unassembled WGS sequence"/>
</dbReference>
<organism evidence="2 4">
    <name type="scientific">Didymodactylos carnosus</name>
    <dbReference type="NCBI Taxonomy" id="1234261"/>
    <lineage>
        <taxon>Eukaryota</taxon>
        <taxon>Metazoa</taxon>
        <taxon>Spiralia</taxon>
        <taxon>Gnathifera</taxon>
        <taxon>Rotifera</taxon>
        <taxon>Eurotatoria</taxon>
        <taxon>Bdelloidea</taxon>
        <taxon>Philodinida</taxon>
        <taxon>Philodinidae</taxon>
        <taxon>Didymodactylos</taxon>
    </lineage>
</organism>
<proteinExistence type="predicted"/>
<evidence type="ECO:0000313" key="4">
    <source>
        <dbReference type="Proteomes" id="UP000677228"/>
    </source>
</evidence>
<dbReference type="EMBL" id="CAJOBA010004641">
    <property type="protein sequence ID" value="CAF3719008.1"/>
    <property type="molecule type" value="Genomic_DNA"/>
</dbReference>